<feature type="transmembrane region" description="Helical" evidence="1">
    <location>
        <begin position="80"/>
        <end position="101"/>
    </location>
</feature>
<keyword evidence="1" id="KW-0812">Transmembrane</keyword>
<keyword evidence="1" id="KW-1133">Transmembrane helix</keyword>
<accession>A0AAQ3N8W6</accession>
<reference evidence="2 3" key="1">
    <citation type="journal article" date="2023" name="Life. Sci Alliance">
        <title>Evolutionary insights into 3D genome organization and epigenetic landscape of Vigna mungo.</title>
        <authorList>
            <person name="Junaid A."/>
            <person name="Singh B."/>
            <person name="Bhatia S."/>
        </authorList>
    </citation>
    <scope>NUCLEOTIDE SEQUENCE [LARGE SCALE GENOMIC DNA]</scope>
    <source>
        <strain evidence="2">Urdbean</strain>
    </source>
</reference>
<dbReference type="AlphaFoldDB" id="A0AAQ3N8W6"/>
<evidence type="ECO:0000313" key="3">
    <source>
        <dbReference type="Proteomes" id="UP001374535"/>
    </source>
</evidence>
<sequence>MIGRRDREGPLMRNNNPNSLRKSRVLTAVAIGVLIGCVFAFLYPNGFFFSDSVAADRRLSHAGSITQVPFSSKTLPFCSFLLFQLSGLLAIFITSVIAVDWEFPMF</sequence>
<keyword evidence="1" id="KW-0472">Membrane</keyword>
<dbReference type="EMBL" id="CP144694">
    <property type="protein sequence ID" value="WVZ04510.1"/>
    <property type="molecule type" value="Genomic_DNA"/>
</dbReference>
<dbReference type="Proteomes" id="UP001374535">
    <property type="component" value="Chromosome 7"/>
</dbReference>
<feature type="transmembrane region" description="Helical" evidence="1">
    <location>
        <begin position="25"/>
        <end position="43"/>
    </location>
</feature>
<protein>
    <submittedName>
        <fullName evidence="2">Uncharacterized protein</fullName>
    </submittedName>
</protein>
<evidence type="ECO:0000256" key="1">
    <source>
        <dbReference type="SAM" id="Phobius"/>
    </source>
</evidence>
<keyword evidence="3" id="KW-1185">Reference proteome</keyword>
<proteinExistence type="predicted"/>
<gene>
    <name evidence="2" type="ORF">V8G54_025316</name>
</gene>
<evidence type="ECO:0000313" key="2">
    <source>
        <dbReference type="EMBL" id="WVZ04510.1"/>
    </source>
</evidence>
<organism evidence="2 3">
    <name type="scientific">Vigna mungo</name>
    <name type="common">Black gram</name>
    <name type="synonym">Phaseolus mungo</name>
    <dbReference type="NCBI Taxonomy" id="3915"/>
    <lineage>
        <taxon>Eukaryota</taxon>
        <taxon>Viridiplantae</taxon>
        <taxon>Streptophyta</taxon>
        <taxon>Embryophyta</taxon>
        <taxon>Tracheophyta</taxon>
        <taxon>Spermatophyta</taxon>
        <taxon>Magnoliopsida</taxon>
        <taxon>eudicotyledons</taxon>
        <taxon>Gunneridae</taxon>
        <taxon>Pentapetalae</taxon>
        <taxon>rosids</taxon>
        <taxon>fabids</taxon>
        <taxon>Fabales</taxon>
        <taxon>Fabaceae</taxon>
        <taxon>Papilionoideae</taxon>
        <taxon>50 kb inversion clade</taxon>
        <taxon>NPAAA clade</taxon>
        <taxon>indigoferoid/millettioid clade</taxon>
        <taxon>Phaseoleae</taxon>
        <taxon>Vigna</taxon>
    </lineage>
</organism>
<name>A0AAQ3N8W6_VIGMU</name>